<dbReference type="InterPro" id="IPR052997">
    <property type="entry name" value="RRT15-like"/>
</dbReference>
<dbReference type="AlphaFoldDB" id="A0AAP0ECG4"/>
<dbReference type="Proteomes" id="UP001419268">
    <property type="component" value="Unassembled WGS sequence"/>
</dbReference>
<reference evidence="1 2" key="1">
    <citation type="submission" date="2024-01" db="EMBL/GenBank/DDBJ databases">
        <title>Genome assemblies of Stephania.</title>
        <authorList>
            <person name="Yang L."/>
        </authorList>
    </citation>
    <scope>NUCLEOTIDE SEQUENCE [LARGE SCALE GENOMIC DNA]</scope>
    <source>
        <strain evidence="1">JXDWG</strain>
        <tissue evidence="1">Leaf</tissue>
    </source>
</reference>
<dbReference type="PANTHER" id="PTHR33047:SF42">
    <property type="entry name" value="PROTEIN TAR1"/>
    <property type="match status" value="1"/>
</dbReference>
<evidence type="ECO:0000313" key="2">
    <source>
        <dbReference type="Proteomes" id="UP001419268"/>
    </source>
</evidence>
<name>A0AAP0ECG4_9MAGN</name>
<organism evidence="1 2">
    <name type="scientific">Stephania cephalantha</name>
    <dbReference type="NCBI Taxonomy" id="152367"/>
    <lineage>
        <taxon>Eukaryota</taxon>
        <taxon>Viridiplantae</taxon>
        <taxon>Streptophyta</taxon>
        <taxon>Embryophyta</taxon>
        <taxon>Tracheophyta</taxon>
        <taxon>Spermatophyta</taxon>
        <taxon>Magnoliopsida</taxon>
        <taxon>Ranunculales</taxon>
        <taxon>Menispermaceae</taxon>
        <taxon>Menispermoideae</taxon>
        <taxon>Cissampelideae</taxon>
        <taxon>Stephania</taxon>
    </lineage>
</organism>
<protein>
    <submittedName>
        <fullName evidence="1">Uncharacterized protein</fullName>
    </submittedName>
</protein>
<evidence type="ECO:0000313" key="1">
    <source>
        <dbReference type="EMBL" id="KAK9088923.1"/>
    </source>
</evidence>
<accession>A0AAP0ECG4</accession>
<comment type="caution">
    <text evidence="1">The sequence shown here is derived from an EMBL/GenBank/DDBJ whole genome shotgun (WGS) entry which is preliminary data.</text>
</comment>
<sequence>MSELGEPVIFALCLTKKNKNGAFLECFCYRSILPTSIAYIPPSTRGCSPWRPDAVMSTTGRQRYSILRIFKGRRGRIGHHQRALLFEPLGPIEPFPRWVVC</sequence>
<dbReference type="EMBL" id="JBBNAG010000012">
    <property type="protein sequence ID" value="KAK9088923.1"/>
    <property type="molecule type" value="Genomic_DNA"/>
</dbReference>
<dbReference type="PANTHER" id="PTHR33047">
    <property type="entry name" value="PROTEIN TAR1"/>
    <property type="match status" value="1"/>
</dbReference>
<keyword evidence="2" id="KW-1185">Reference proteome</keyword>
<proteinExistence type="predicted"/>
<gene>
    <name evidence="1" type="ORF">Scep_028005</name>
</gene>